<reference evidence="6" key="2">
    <citation type="submission" date="2020-09" db="EMBL/GenBank/DDBJ databases">
        <authorList>
            <person name="Sun Q."/>
            <person name="Zhou Y."/>
        </authorList>
    </citation>
    <scope>NUCLEOTIDE SEQUENCE</scope>
    <source>
        <strain evidence="6">CGMCC 1.14988</strain>
    </source>
</reference>
<name>A0A8J3ACW1_9ACTN</name>
<evidence type="ECO:0000256" key="1">
    <source>
        <dbReference type="ARBA" id="ARBA00022723"/>
    </source>
</evidence>
<evidence type="ECO:0000313" key="7">
    <source>
        <dbReference type="Proteomes" id="UP000650511"/>
    </source>
</evidence>
<dbReference type="RefSeq" id="WP_268234445.1">
    <property type="nucleotide sequence ID" value="NZ_BMHA01000003.1"/>
</dbReference>
<dbReference type="Gene3D" id="3.90.230.10">
    <property type="entry name" value="Creatinase/methionine aminopeptidase superfamily"/>
    <property type="match status" value="1"/>
</dbReference>
<dbReference type="CDD" id="cd01092">
    <property type="entry name" value="APP-like"/>
    <property type="match status" value="1"/>
</dbReference>
<sequence length="364" mass="39618">MTTQRLERARTAMRDAGVDALLVGPSADLRYLVGYHALPLERLTLLVVPAEGEPALVVPELEAARAEESGAHRLAPLRPWSETDDPIDLVRDLLRRRGAQDGRLALQDRLWTSFTLQLQSALPGAEWVAGSTVMRELRLRKSPDEIRALHEVGTAIDTVHAAVPSLLRPGRTEAEVGRDIAERILVDHDEVNFVIVASGPNGASPHHETGERVLQAGDAVVVDIGGTRNGYCSDVTRDYVLGEAPDGYAELHAVLEEAQEAAVRAVRPGVPAASIDEAARAVIREAGYGEYFIHRTGHGIGVEEHEEPWIVGGNHQTIEAGMAFSIEPGIYVPGRYGARIEDIVVVTEDGVERVNHQPRRFVVC</sequence>
<evidence type="ECO:0000313" key="6">
    <source>
        <dbReference type="EMBL" id="GGI04703.1"/>
    </source>
</evidence>
<comment type="similarity">
    <text evidence="3">Belongs to the peptidase M24B family.</text>
</comment>
<dbReference type="InterPro" id="IPR000587">
    <property type="entry name" value="Creatinase_N"/>
</dbReference>
<protein>
    <submittedName>
        <fullName evidence="6">Dipeptidase</fullName>
    </submittedName>
</protein>
<dbReference type="Pfam" id="PF00557">
    <property type="entry name" value="Peptidase_M24"/>
    <property type="match status" value="1"/>
</dbReference>
<dbReference type="InterPro" id="IPR036005">
    <property type="entry name" value="Creatinase/aminopeptidase-like"/>
</dbReference>
<dbReference type="SUPFAM" id="SSF55920">
    <property type="entry name" value="Creatinase/aminopeptidase"/>
    <property type="match status" value="1"/>
</dbReference>
<evidence type="ECO:0000256" key="2">
    <source>
        <dbReference type="ARBA" id="ARBA00022801"/>
    </source>
</evidence>
<reference evidence="6" key="1">
    <citation type="journal article" date="2014" name="Int. J. Syst. Evol. Microbiol.">
        <title>Complete genome sequence of Corynebacterium casei LMG S-19264T (=DSM 44701T), isolated from a smear-ripened cheese.</title>
        <authorList>
            <consortium name="US DOE Joint Genome Institute (JGI-PGF)"/>
            <person name="Walter F."/>
            <person name="Albersmeier A."/>
            <person name="Kalinowski J."/>
            <person name="Ruckert C."/>
        </authorList>
    </citation>
    <scope>NUCLEOTIDE SEQUENCE</scope>
    <source>
        <strain evidence="6">CGMCC 1.14988</strain>
    </source>
</reference>
<keyword evidence="2" id="KW-0378">Hydrolase</keyword>
<feature type="domain" description="Peptidase M24" evidence="4">
    <location>
        <begin position="149"/>
        <end position="348"/>
    </location>
</feature>
<dbReference type="InterPro" id="IPR029149">
    <property type="entry name" value="Creatin/AminoP/Spt16_N"/>
</dbReference>
<keyword evidence="7" id="KW-1185">Reference proteome</keyword>
<dbReference type="AlphaFoldDB" id="A0A8J3ACW1"/>
<dbReference type="GO" id="GO:0046872">
    <property type="term" value="F:metal ion binding"/>
    <property type="evidence" value="ECO:0007669"/>
    <property type="project" value="UniProtKB-KW"/>
</dbReference>
<evidence type="ECO:0000259" key="5">
    <source>
        <dbReference type="Pfam" id="PF01321"/>
    </source>
</evidence>
<proteinExistence type="inferred from homology"/>
<keyword evidence="1 3" id="KW-0479">Metal-binding</keyword>
<comment type="caution">
    <text evidence="6">The sequence shown here is derived from an EMBL/GenBank/DDBJ whole genome shotgun (WGS) entry which is preliminary data.</text>
</comment>
<dbReference type="InterPro" id="IPR050659">
    <property type="entry name" value="Peptidase_M24B"/>
</dbReference>
<dbReference type="EMBL" id="BMHA01000003">
    <property type="protein sequence ID" value="GGI04703.1"/>
    <property type="molecule type" value="Genomic_DNA"/>
</dbReference>
<dbReference type="SUPFAM" id="SSF53092">
    <property type="entry name" value="Creatinase/prolidase N-terminal domain"/>
    <property type="match status" value="1"/>
</dbReference>
<dbReference type="PANTHER" id="PTHR46112:SF3">
    <property type="entry name" value="AMINOPEPTIDASE YPDF"/>
    <property type="match status" value="1"/>
</dbReference>
<gene>
    <name evidence="6" type="ORF">GCM10011354_10420</name>
</gene>
<accession>A0A8J3ACW1</accession>
<dbReference type="PROSITE" id="PS00491">
    <property type="entry name" value="PROLINE_PEPTIDASE"/>
    <property type="match status" value="1"/>
</dbReference>
<dbReference type="InterPro" id="IPR000994">
    <property type="entry name" value="Pept_M24"/>
</dbReference>
<dbReference type="GO" id="GO:0016787">
    <property type="term" value="F:hydrolase activity"/>
    <property type="evidence" value="ECO:0007669"/>
    <property type="project" value="UniProtKB-KW"/>
</dbReference>
<dbReference type="PANTHER" id="PTHR46112">
    <property type="entry name" value="AMINOPEPTIDASE"/>
    <property type="match status" value="1"/>
</dbReference>
<dbReference type="Gene3D" id="3.40.350.10">
    <property type="entry name" value="Creatinase/prolidase N-terminal domain"/>
    <property type="match status" value="1"/>
</dbReference>
<evidence type="ECO:0000256" key="3">
    <source>
        <dbReference type="RuleBase" id="RU000590"/>
    </source>
</evidence>
<organism evidence="6 7">
    <name type="scientific">Egicoccus halophilus</name>
    <dbReference type="NCBI Taxonomy" id="1670830"/>
    <lineage>
        <taxon>Bacteria</taxon>
        <taxon>Bacillati</taxon>
        <taxon>Actinomycetota</taxon>
        <taxon>Nitriliruptoria</taxon>
        <taxon>Egicoccales</taxon>
        <taxon>Egicoccaceae</taxon>
        <taxon>Egicoccus</taxon>
    </lineage>
</organism>
<evidence type="ECO:0000259" key="4">
    <source>
        <dbReference type="Pfam" id="PF00557"/>
    </source>
</evidence>
<feature type="domain" description="Creatinase N-terminal" evidence="5">
    <location>
        <begin position="5"/>
        <end position="139"/>
    </location>
</feature>
<dbReference type="InterPro" id="IPR001131">
    <property type="entry name" value="Peptidase_M24B_aminopep-P_CS"/>
</dbReference>
<dbReference type="Pfam" id="PF01321">
    <property type="entry name" value="Creatinase_N"/>
    <property type="match status" value="1"/>
</dbReference>
<dbReference type="Proteomes" id="UP000650511">
    <property type="component" value="Unassembled WGS sequence"/>
</dbReference>